<dbReference type="SUPFAM" id="SSF50952">
    <property type="entry name" value="Soluble quinoprotein glucose dehydrogenase"/>
    <property type="match status" value="1"/>
</dbReference>
<keyword evidence="1" id="KW-0732">Signal</keyword>
<reference evidence="4 5" key="1">
    <citation type="journal article" date="2012" name="Front. Microbiol.">
        <title>Complete genome of Ignavibacterium album, a metabolically versatile, flagellated, facultative anaerobe from the phylum Chlorobi.</title>
        <authorList>
            <person name="Liu Z."/>
            <person name="Frigaard N.-U."/>
            <person name="Vogl K."/>
            <person name="Iino T."/>
            <person name="Ohkuma M."/>
            <person name="Overmann J."/>
            <person name="Bryant D.A."/>
        </authorList>
    </citation>
    <scope>NUCLEOTIDE SEQUENCE [LARGE SCALE GENOMIC DNA]</scope>
    <source>
        <strain evidence="5">DSM 19864 / JCM 16511 / NBRC 101810 / Mat9-16</strain>
    </source>
</reference>
<dbReference type="Pfam" id="PF07995">
    <property type="entry name" value="GSDH"/>
    <property type="match status" value="1"/>
</dbReference>
<dbReference type="Proteomes" id="UP000007394">
    <property type="component" value="Chromosome"/>
</dbReference>
<gene>
    <name evidence="4" type="ordered locus">IALB_1280</name>
</gene>
<dbReference type="NCBIfam" id="TIGR04183">
    <property type="entry name" value="Por_Secre_tail"/>
    <property type="match status" value="1"/>
</dbReference>
<dbReference type="PATRIC" id="fig|945713.3.peg.1277"/>
<feature type="signal peptide" evidence="1">
    <location>
        <begin position="1"/>
        <end position="19"/>
    </location>
</feature>
<dbReference type="KEGG" id="ial:IALB_1280"/>
<dbReference type="InterPro" id="IPR011042">
    <property type="entry name" value="6-blade_b-propeller_TolB-like"/>
</dbReference>
<dbReference type="OrthoDB" id="9770043at2"/>
<evidence type="ECO:0000256" key="1">
    <source>
        <dbReference type="SAM" id="SignalP"/>
    </source>
</evidence>
<protein>
    <submittedName>
        <fullName evidence="4">Glucose/sorbosone dehydrogenase</fullName>
    </submittedName>
</protein>
<dbReference type="AlphaFoldDB" id="I0AJ33"/>
<feature type="domain" description="Secretion system C-terminal sorting" evidence="3">
    <location>
        <begin position="484"/>
        <end position="561"/>
    </location>
</feature>
<dbReference type="InterPro" id="IPR013783">
    <property type="entry name" value="Ig-like_fold"/>
</dbReference>
<proteinExistence type="predicted"/>
<dbReference type="Pfam" id="PF18962">
    <property type="entry name" value="Por_Secre_tail"/>
    <property type="match status" value="1"/>
</dbReference>
<feature type="chain" id="PRO_5003624778" evidence="1">
    <location>
        <begin position="20"/>
        <end position="564"/>
    </location>
</feature>
<dbReference type="RefSeq" id="WP_014560145.1">
    <property type="nucleotide sequence ID" value="NC_017464.1"/>
</dbReference>
<keyword evidence="5" id="KW-1185">Reference proteome</keyword>
<evidence type="ECO:0000259" key="3">
    <source>
        <dbReference type="Pfam" id="PF18962"/>
    </source>
</evidence>
<dbReference type="Gene3D" id="2.60.40.4070">
    <property type="match status" value="1"/>
</dbReference>
<dbReference type="PANTHER" id="PTHR19328:SF75">
    <property type="entry name" value="ALDOSE SUGAR DEHYDROGENASE YLII"/>
    <property type="match status" value="1"/>
</dbReference>
<dbReference type="InterPro" id="IPR026444">
    <property type="entry name" value="Secre_tail"/>
</dbReference>
<name>I0AJ33_IGNAJ</name>
<dbReference type="PANTHER" id="PTHR19328">
    <property type="entry name" value="HEDGEHOG-INTERACTING PROTEIN"/>
    <property type="match status" value="1"/>
</dbReference>
<organism evidence="4 5">
    <name type="scientific">Ignavibacterium album (strain DSM 19864 / JCM 16511 / NBRC 101810 / Mat9-16)</name>
    <dbReference type="NCBI Taxonomy" id="945713"/>
    <lineage>
        <taxon>Bacteria</taxon>
        <taxon>Pseudomonadati</taxon>
        <taxon>Ignavibacteriota</taxon>
        <taxon>Ignavibacteria</taxon>
        <taxon>Ignavibacteriales</taxon>
        <taxon>Ignavibacteriaceae</taxon>
        <taxon>Ignavibacterium</taxon>
    </lineage>
</organism>
<dbReference type="Gene3D" id="2.60.40.10">
    <property type="entry name" value="Immunoglobulins"/>
    <property type="match status" value="1"/>
</dbReference>
<evidence type="ECO:0000313" key="5">
    <source>
        <dbReference type="Proteomes" id="UP000007394"/>
    </source>
</evidence>
<dbReference type="InterPro" id="IPR012938">
    <property type="entry name" value="Glc/Sorbosone_DH"/>
</dbReference>
<dbReference type="InterPro" id="IPR011041">
    <property type="entry name" value="Quinoprot_gluc/sorb_DH_b-prop"/>
</dbReference>
<evidence type="ECO:0000313" key="4">
    <source>
        <dbReference type="EMBL" id="AFH48990.1"/>
    </source>
</evidence>
<feature type="domain" description="Glucose/Sorbosone dehydrogenase" evidence="2">
    <location>
        <begin position="33"/>
        <end position="331"/>
    </location>
</feature>
<dbReference type="EMBL" id="CP003418">
    <property type="protein sequence ID" value="AFH48990.1"/>
    <property type="molecule type" value="Genomic_DNA"/>
</dbReference>
<sequence length="564" mass="62935">MSKYLIIPLLLFLTIRTDAQYNFQNAFPNLTFTSPVDLQNSGDGTNRLFVVEQAGRIKVFPNNSSVTTSKTFLDITDRVTSGGETGLLGLAFHPNYETNGYFYVNYTAPSPLRTVISRFQVTSNPDSADKNSELILLTFNQPYSNHNGGCVAFGPDGYLYIATGDGGSGGDPQNNAQNITNLLGKILRIDVNNPQLPLNYGIPPTNPFADSTNPSIRKEIYAYGLRNPWRMSFDPVTGWLWAADVGQNQWEEIDIISNGGNYGWRCYEGNHPYNTSGCNGTYIFPIWEYSHSDGISVTGGYVYRGQNVPELFGKYIYGDYGSRKVWSLLYDGVNPPTNTLITTAAGPITSFGVDENNELHLVSSNGRIYNFIPTVIPVELGTFNATVIEGKKVRLDWFTITETNNAGFSIERSKDGVNFREIYFVGGNGTTTNRNTYSFVDEDVDYGTYYYRLKQIDHDGSFNYLNVVTVDLGLPKSFELRQNFPNPFNPSTKISFTVPDGINNKLLLKVYDLLGNEISTLVNETKSPGVYEIEFDAKDLKSGVYIYQLSAGNYSQARKMIYIK</sequence>
<evidence type="ECO:0000259" key="2">
    <source>
        <dbReference type="Pfam" id="PF07995"/>
    </source>
</evidence>
<accession>I0AJ33</accession>
<dbReference type="Gene3D" id="2.120.10.30">
    <property type="entry name" value="TolB, C-terminal domain"/>
    <property type="match status" value="1"/>
</dbReference>
<dbReference type="eggNOG" id="COG2133">
    <property type="taxonomic scope" value="Bacteria"/>
</dbReference>
<dbReference type="HOGENOM" id="CLU_482959_0_0_10"/>